<dbReference type="PANTHER" id="PTHR30126:SF100">
    <property type="entry name" value="LYSR-FAMILY TRANSCRIPTIONAL REGULATOR"/>
    <property type="match status" value="1"/>
</dbReference>
<comment type="similarity">
    <text evidence="1">Belongs to the LysR transcriptional regulatory family.</text>
</comment>
<dbReference type="GO" id="GO:0003700">
    <property type="term" value="F:DNA-binding transcription factor activity"/>
    <property type="evidence" value="ECO:0007669"/>
    <property type="project" value="InterPro"/>
</dbReference>
<dbReference type="InterPro" id="IPR036390">
    <property type="entry name" value="WH_DNA-bd_sf"/>
</dbReference>
<dbReference type="Pfam" id="PF00126">
    <property type="entry name" value="HTH_1"/>
    <property type="match status" value="1"/>
</dbReference>
<dbReference type="PANTHER" id="PTHR30126">
    <property type="entry name" value="HTH-TYPE TRANSCRIPTIONAL REGULATOR"/>
    <property type="match status" value="1"/>
</dbReference>
<dbReference type="PRINTS" id="PR00039">
    <property type="entry name" value="HTHLYSR"/>
</dbReference>
<evidence type="ECO:0000256" key="1">
    <source>
        <dbReference type="ARBA" id="ARBA00009437"/>
    </source>
</evidence>
<dbReference type="AlphaFoldDB" id="A0A1W2E0E2"/>
<keyword evidence="7" id="KW-1185">Reference proteome</keyword>
<evidence type="ECO:0000313" key="6">
    <source>
        <dbReference type="EMBL" id="SMD02508.1"/>
    </source>
</evidence>
<dbReference type="EMBL" id="FWXI01000019">
    <property type="protein sequence ID" value="SMD02508.1"/>
    <property type="molecule type" value="Genomic_DNA"/>
</dbReference>
<dbReference type="OrthoDB" id="8479357at2"/>
<evidence type="ECO:0000313" key="7">
    <source>
        <dbReference type="Proteomes" id="UP000192738"/>
    </source>
</evidence>
<name>A0A1W2E0E2_9FIRM</name>
<dbReference type="STRING" id="112901.SAMN04488500_1192"/>
<gene>
    <name evidence="6" type="ORF">SAMN04488500_1192</name>
</gene>
<dbReference type="Proteomes" id="UP000192738">
    <property type="component" value="Unassembled WGS sequence"/>
</dbReference>
<dbReference type="SUPFAM" id="SSF53850">
    <property type="entry name" value="Periplasmic binding protein-like II"/>
    <property type="match status" value="1"/>
</dbReference>
<feature type="domain" description="HTH lysR-type" evidence="5">
    <location>
        <begin position="1"/>
        <end position="58"/>
    </location>
</feature>
<dbReference type="Gene3D" id="1.10.10.10">
    <property type="entry name" value="Winged helix-like DNA-binding domain superfamily/Winged helix DNA-binding domain"/>
    <property type="match status" value="1"/>
</dbReference>
<proteinExistence type="inferred from homology"/>
<reference evidence="6 7" key="1">
    <citation type="submission" date="2017-04" db="EMBL/GenBank/DDBJ databases">
        <authorList>
            <person name="Afonso C.L."/>
            <person name="Miller P.J."/>
            <person name="Scott M.A."/>
            <person name="Spackman E."/>
            <person name="Goraichik I."/>
            <person name="Dimitrov K.M."/>
            <person name="Suarez D.L."/>
            <person name="Swayne D.E."/>
        </authorList>
    </citation>
    <scope>NUCLEOTIDE SEQUENCE [LARGE SCALE GENOMIC DNA]</scope>
    <source>
        <strain evidence="6 7">DSM 5090</strain>
    </source>
</reference>
<dbReference type="GO" id="GO:0000976">
    <property type="term" value="F:transcription cis-regulatory region binding"/>
    <property type="evidence" value="ECO:0007669"/>
    <property type="project" value="TreeGrafter"/>
</dbReference>
<dbReference type="FunFam" id="1.10.10.10:FF:000001">
    <property type="entry name" value="LysR family transcriptional regulator"/>
    <property type="match status" value="1"/>
</dbReference>
<dbReference type="InterPro" id="IPR000847">
    <property type="entry name" value="LysR_HTH_N"/>
</dbReference>
<dbReference type="PROSITE" id="PS50931">
    <property type="entry name" value="HTH_LYSR"/>
    <property type="match status" value="1"/>
</dbReference>
<evidence type="ECO:0000256" key="2">
    <source>
        <dbReference type="ARBA" id="ARBA00023015"/>
    </source>
</evidence>
<protein>
    <submittedName>
        <fullName evidence="6">Transcriptional regulator, LysR family</fullName>
    </submittedName>
</protein>
<dbReference type="CDD" id="cd05466">
    <property type="entry name" value="PBP2_LTTR_substrate"/>
    <property type="match status" value="1"/>
</dbReference>
<sequence length="292" mass="33381">MENRNLHTFKRVCELNSITKAAEQLGYAQSTVTTQIKLLENELGVKLFERYGNTLRITVAGEKLLEYSNEIFRITDKFLDAMHEEKEISGSLSIAAVDSVCMTVLPNILNQFIQKYPKVNIKIVSGVADKLKYYLASGRADIAFVLDFNKPLTELCLLLEQTVKLNFYIAENAALKSTDVCLEDLKKQKFVLTEPNCQYRQKVEAFLKKNGIEPDILMESASTEAIIKIVANGLGITYLPELVVNENQKIRRLHLKDKENEEKLLLQLLMHKNKWKGTIINEFIRICEANFM</sequence>
<dbReference type="Pfam" id="PF03466">
    <property type="entry name" value="LysR_substrate"/>
    <property type="match status" value="1"/>
</dbReference>
<evidence type="ECO:0000256" key="4">
    <source>
        <dbReference type="ARBA" id="ARBA00023163"/>
    </source>
</evidence>
<organism evidence="6 7">
    <name type="scientific">Sporomusa malonica</name>
    <dbReference type="NCBI Taxonomy" id="112901"/>
    <lineage>
        <taxon>Bacteria</taxon>
        <taxon>Bacillati</taxon>
        <taxon>Bacillota</taxon>
        <taxon>Negativicutes</taxon>
        <taxon>Selenomonadales</taxon>
        <taxon>Sporomusaceae</taxon>
        <taxon>Sporomusa</taxon>
    </lineage>
</organism>
<dbReference type="Gene3D" id="3.40.190.290">
    <property type="match status" value="1"/>
</dbReference>
<evidence type="ECO:0000259" key="5">
    <source>
        <dbReference type="PROSITE" id="PS50931"/>
    </source>
</evidence>
<keyword evidence="2" id="KW-0805">Transcription regulation</keyword>
<evidence type="ECO:0000256" key="3">
    <source>
        <dbReference type="ARBA" id="ARBA00023125"/>
    </source>
</evidence>
<keyword evidence="3" id="KW-0238">DNA-binding</keyword>
<accession>A0A1W2E0E2</accession>
<dbReference type="InterPro" id="IPR036388">
    <property type="entry name" value="WH-like_DNA-bd_sf"/>
</dbReference>
<dbReference type="SUPFAM" id="SSF46785">
    <property type="entry name" value="Winged helix' DNA-binding domain"/>
    <property type="match status" value="1"/>
</dbReference>
<keyword evidence="4" id="KW-0804">Transcription</keyword>
<dbReference type="RefSeq" id="WP_084577389.1">
    <property type="nucleotide sequence ID" value="NZ_CP155572.1"/>
</dbReference>
<dbReference type="InterPro" id="IPR005119">
    <property type="entry name" value="LysR_subst-bd"/>
</dbReference>